<dbReference type="InterPro" id="IPR035902">
    <property type="entry name" value="Nuc_phospho_transferase"/>
</dbReference>
<accession>A0AAW0D4M9</accession>
<feature type="domain" description="Glycosyl transferase family 3" evidence="4">
    <location>
        <begin position="459"/>
        <end position="624"/>
    </location>
</feature>
<gene>
    <name evidence="5" type="primary">TRP4_2</name>
    <name evidence="5" type="ORF">VNI00_007161</name>
</gene>
<dbReference type="Proteomes" id="UP001383192">
    <property type="component" value="Unassembled WGS sequence"/>
</dbReference>
<dbReference type="GO" id="GO:0004048">
    <property type="term" value="F:anthranilate phosphoribosyltransferase activity"/>
    <property type="evidence" value="ECO:0007669"/>
    <property type="project" value="UniProtKB-EC"/>
</dbReference>
<feature type="region of interest" description="Disordered" evidence="3">
    <location>
        <begin position="1"/>
        <end position="37"/>
    </location>
</feature>
<dbReference type="GO" id="GO:0000162">
    <property type="term" value="P:L-tryptophan biosynthetic process"/>
    <property type="evidence" value="ECO:0007669"/>
    <property type="project" value="InterPro"/>
</dbReference>
<reference evidence="5 6" key="1">
    <citation type="submission" date="2024-01" db="EMBL/GenBank/DDBJ databases">
        <title>A draft genome for a cacao thread blight-causing isolate of Paramarasmius palmivorus.</title>
        <authorList>
            <person name="Baruah I.K."/>
            <person name="Bukari Y."/>
            <person name="Amoako-Attah I."/>
            <person name="Meinhardt L.W."/>
            <person name="Bailey B.A."/>
            <person name="Cohen S.P."/>
        </authorList>
    </citation>
    <scope>NUCLEOTIDE SEQUENCE [LARGE SCALE GENOMIC DNA]</scope>
    <source>
        <strain evidence="5 6">GH-12</strain>
    </source>
</reference>
<protein>
    <submittedName>
        <fullName evidence="5">Anthranilate phosphoribosyltransferase</fullName>
        <ecNumber evidence="5">2.4.2.18</ecNumber>
    </submittedName>
</protein>
<proteinExistence type="predicted"/>
<dbReference type="PANTHER" id="PTHR43285:SF2">
    <property type="entry name" value="ANTHRANILATE PHOSPHORIBOSYLTRANSFERASE"/>
    <property type="match status" value="1"/>
</dbReference>
<dbReference type="SUPFAM" id="SSF52418">
    <property type="entry name" value="Nucleoside phosphorylase/phosphoribosyltransferase catalytic domain"/>
    <property type="match status" value="1"/>
</dbReference>
<dbReference type="NCBIfam" id="TIGR01245">
    <property type="entry name" value="trpD"/>
    <property type="match status" value="1"/>
</dbReference>
<comment type="caution">
    <text evidence="5">The sequence shown here is derived from an EMBL/GenBank/DDBJ whole genome shotgun (WGS) entry which is preliminary data.</text>
</comment>
<organism evidence="5 6">
    <name type="scientific">Paramarasmius palmivorus</name>
    <dbReference type="NCBI Taxonomy" id="297713"/>
    <lineage>
        <taxon>Eukaryota</taxon>
        <taxon>Fungi</taxon>
        <taxon>Dikarya</taxon>
        <taxon>Basidiomycota</taxon>
        <taxon>Agaricomycotina</taxon>
        <taxon>Agaricomycetes</taxon>
        <taxon>Agaricomycetidae</taxon>
        <taxon>Agaricales</taxon>
        <taxon>Marasmiineae</taxon>
        <taxon>Marasmiaceae</taxon>
        <taxon>Paramarasmius</taxon>
    </lineage>
</organism>
<dbReference type="InterPro" id="IPR000312">
    <property type="entry name" value="Glycosyl_Trfase_fam3"/>
</dbReference>
<dbReference type="PANTHER" id="PTHR43285">
    <property type="entry name" value="ANTHRANILATE PHOSPHORIBOSYLTRANSFERASE"/>
    <property type="match status" value="1"/>
</dbReference>
<evidence type="ECO:0000313" key="5">
    <source>
        <dbReference type="EMBL" id="KAK7045760.1"/>
    </source>
</evidence>
<name>A0AAW0D4M9_9AGAR</name>
<dbReference type="GO" id="GO:0005829">
    <property type="term" value="C:cytosol"/>
    <property type="evidence" value="ECO:0007669"/>
    <property type="project" value="TreeGrafter"/>
</dbReference>
<dbReference type="AlphaFoldDB" id="A0AAW0D4M9"/>
<evidence type="ECO:0000256" key="2">
    <source>
        <dbReference type="ARBA" id="ARBA00022679"/>
    </source>
</evidence>
<evidence type="ECO:0000256" key="3">
    <source>
        <dbReference type="SAM" id="MobiDB-lite"/>
    </source>
</evidence>
<keyword evidence="6" id="KW-1185">Reference proteome</keyword>
<dbReference type="Gene3D" id="3.40.1030.10">
    <property type="entry name" value="Nucleoside phosphorylase/phosphoribosyltransferase catalytic domain"/>
    <property type="match status" value="1"/>
</dbReference>
<dbReference type="Pfam" id="PF00591">
    <property type="entry name" value="Glycos_transf_3"/>
    <property type="match status" value="1"/>
</dbReference>
<evidence type="ECO:0000259" key="4">
    <source>
        <dbReference type="Pfam" id="PF00591"/>
    </source>
</evidence>
<evidence type="ECO:0000313" key="6">
    <source>
        <dbReference type="Proteomes" id="UP001383192"/>
    </source>
</evidence>
<dbReference type="InterPro" id="IPR005940">
    <property type="entry name" value="Anthranilate_Pribosyl_Tfrase"/>
</dbReference>
<keyword evidence="2 5" id="KW-0808">Transferase</keyword>
<keyword evidence="1 5" id="KW-0328">Glycosyltransferase</keyword>
<dbReference type="EMBL" id="JAYKXP010000023">
    <property type="protein sequence ID" value="KAK7045760.1"/>
    <property type="molecule type" value="Genomic_DNA"/>
</dbReference>
<feature type="compositionally biased region" description="Basic residues" evidence="3">
    <location>
        <begin position="8"/>
        <end position="18"/>
    </location>
</feature>
<dbReference type="EC" id="2.4.2.18" evidence="5"/>
<evidence type="ECO:0000256" key="1">
    <source>
        <dbReference type="ARBA" id="ARBA00022676"/>
    </source>
</evidence>
<sequence>MSYSNSRARSHFRARGRGRGSFNNRQPPPSNIPIRDLTEGLRPAPFRALYVPTRSIGDAVGLKNLEYVGSYNWIESPADKPTIIVPGSPSQWTDKPTPYDVPADRGEMFADQNGFRLPSATLLPLMVAVDQCSEDKFDWSAIDIVTDRNGLRKLMRWIRGGSDVREFRIDLQLAGKTVLFNRWEKQTKEVFSGYTYGFNFEKATTKKRGDCAGSTGHHRIIRYDLDGLKMVVRFEVDAYLEIPPPQSEAGAVPVSALGRTIPLTTVSRETATLSSVSTDDDLDSIIAGLGSTSISSSSALKTVSVGDKKLLIEKGGQVVPQSSIIELATISQRRAIAGELDWEDRLPQLLLSQTTNHYLGVHERGCFRRSAEARIIITSADQHEEEVEKPEYFSSSDLQLALEHIFTPGLLSPEHIGAFLTALHLQRVERRPESLTAAASVLRSRALKAKVLEAENDFIVDIVGTGGDGFNLFNVSTAAGVVAAGAGARVIKHGSRASTSSTGSADLLESLDCLFNRPDPSIHNPIPRMPFYFILAPHYHPSLAYLAPFRKALPFKTMFNVLGPLINPAFPQGMVLGVTERELGAPFAKSLREGGVERALVVCGYEGMDEISCAGPTYAWELKDAVAGGGPEENAKTFRDLFTSGKDMPKDLKPVLDFVLMNASALLVVAGVAKDFKHGVELGLESVVQGKAWEALQAFKDFGRNEAGV</sequence>